<protein>
    <submittedName>
        <fullName evidence="5">Aerotolerance regulator BatA</fullName>
    </submittedName>
    <submittedName>
        <fullName evidence="6">S-layer homology domain</fullName>
    </submittedName>
</protein>
<gene>
    <name evidence="5" type="ORF">LS41612_07145</name>
    <name evidence="6" type="ORF">NCTC10338_03326</name>
</gene>
<dbReference type="Proteomes" id="UP000238825">
    <property type="component" value="Chromosome"/>
</dbReference>
<keyword evidence="1 2" id="KW-0732">Signal</keyword>
<feature type="domain" description="VWFA" evidence="3">
    <location>
        <begin position="701"/>
        <end position="869"/>
    </location>
</feature>
<sequence>MQYAKKALLLLACFVLAFMTVTPMVSLAATTIQDVPTTDSKYKAISWAVDNDLLALNGANNFLPNEQVTERELVTMFAKLDKNYALSYNESVAYNFYSDLYLPFEGTHVMANRSKAITRGHFARIYAAFKGLDLDEPQAVQYLYTNDISTGNTGKKTFADFNPSTKLSRGDAAEFLYRSVQNGSFAVLGLKKSAAGRDNDKVTLPAGFMGSNSGEFEEPKDNDSDFTGPDYVNNALQSIEVEKPDLIANGEDMTAITVSLKACNGDPIADDKSYTFRVTSSEGADIVNSAGEAVRNVQSDGSTVTAFVKAKKLTKSVRDTISFELINNTDPSMKCLVGEKLNAHVRYAPQPELRIDFKVYDPTNTDDNGTITPPYVQYEKPPEFFTENVIDVYGPVPLNPDADEKRFSIGQQTNVTNSLGVVQNMYLQYGGADPKYPALGYENAILQFENYNISVYLFEKILNERLKDSVTTPAKTEIMYMISEDGRPIYRIQGIDDNIASQVENINPVGTIIQLMSPKYMPEEKNLTLEHYDSVMKIYAILTGLSNYERTVLLKYQGGKLLGQVEAYKKRVEALKESADAAARPSGKDRYTQVMVTLVRPGGEPITDYQGTVKIKFDGVEKTASFVTNTSDYLNNTGGPGTAVAYFDSIIYGKSKIEATLVNKVDPRYATILKSITDKTITKEIFTNPYFSKNACSLATEVAYVVDYSSSMKRIDQTNYRGTKMMEVINQIQAKNNIVIETNTSATVLGEGSTDNVLKKDLYRTSTDKGATDIFTGIELALTKFSNDTKTSKSIIVVSDGKTSKSKMTKVINDAKKKGIKIYTVSMGKKNQINEAILTQMATETGGTYYHAIDNYQFHQVAQKIIDAILCKTAPSSCINPDDLFEEATVSIRKGYITMNARIDSNCPNVANVVVRYSSVSGDVQFDLKKRSDSVFMLTKNVQTMVDFKVNGDIEFLAYDKDGKVISQKTVKITNS</sequence>
<feature type="signal peptide" evidence="2">
    <location>
        <begin position="1"/>
        <end position="28"/>
    </location>
</feature>
<evidence type="ECO:0000313" key="6">
    <source>
        <dbReference type="EMBL" id="SUV18204.1"/>
    </source>
</evidence>
<accession>A0A2S0JY23</accession>
<name>A0A2S0JY23_LYSSH</name>
<dbReference type="EMBL" id="CP019980">
    <property type="protein sequence ID" value="AVK96040.1"/>
    <property type="molecule type" value="Genomic_DNA"/>
</dbReference>
<evidence type="ECO:0000256" key="2">
    <source>
        <dbReference type="SAM" id="SignalP"/>
    </source>
</evidence>
<dbReference type="Pfam" id="PF00092">
    <property type="entry name" value="VWA"/>
    <property type="match status" value="1"/>
</dbReference>
<dbReference type="Gene3D" id="2.60.40.10">
    <property type="entry name" value="Immunoglobulins"/>
    <property type="match status" value="1"/>
</dbReference>
<evidence type="ECO:0000256" key="1">
    <source>
        <dbReference type="ARBA" id="ARBA00022729"/>
    </source>
</evidence>
<dbReference type="InterPro" id="IPR036465">
    <property type="entry name" value="vWFA_dom_sf"/>
</dbReference>
<evidence type="ECO:0000313" key="5">
    <source>
        <dbReference type="EMBL" id="AVK96040.1"/>
    </source>
</evidence>
<evidence type="ECO:0000313" key="7">
    <source>
        <dbReference type="Proteomes" id="UP000238825"/>
    </source>
</evidence>
<dbReference type="InterPro" id="IPR013783">
    <property type="entry name" value="Ig-like_fold"/>
</dbReference>
<dbReference type="InterPro" id="IPR001119">
    <property type="entry name" value="SLH_dom"/>
</dbReference>
<dbReference type="SUPFAM" id="SSF53300">
    <property type="entry name" value="vWA-like"/>
    <property type="match status" value="1"/>
</dbReference>
<reference evidence="6 8" key="2">
    <citation type="submission" date="2018-06" db="EMBL/GenBank/DDBJ databases">
        <authorList>
            <consortium name="Pathogen Informatics"/>
            <person name="Doyle S."/>
        </authorList>
    </citation>
    <scope>NUCLEOTIDE SEQUENCE [LARGE SCALE GENOMIC DNA]</scope>
    <source>
        <strain evidence="6 8">NCTC10338</strain>
    </source>
</reference>
<feature type="domain" description="SLH" evidence="4">
    <location>
        <begin position="28"/>
        <end position="91"/>
    </location>
</feature>
<dbReference type="Pfam" id="PF00395">
    <property type="entry name" value="SLH"/>
    <property type="match status" value="1"/>
</dbReference>
<dbReference type="EMBL" id="UFSZ01000001">
    <property type="protein sequence ID" value="SUV18204.1"/>
    <property type="molecule type" value="Genomic_DNA"/>
</dbReference>
<organism evidence="5 7">
    <name type="scientific">Lysinibacillus sphaericus</name>
    <name type="common">Bacillus sphaericus</name>
    <dbReference type="NCBI Taxonomy" id="1421"/>
    <lineage>
        <taxon>Bacteria</taxon>
        <taxon>Bacillati</taxon>
        <taxon>Bacillota</taxon>
        <taxon>Bacilli</taxon>
        <taxon>Bacillales</taxon>
        <taxon>Bacillaceae</taxon>
        <taxon>Lysinibacillus</taxon>
    </lineage>
</organism>
<dbReference type="PROSITE" id="PS51272">
    <property type="entry name" value="SLH"/>
    <property type="match status" value="1"/>
</dbReference>
<feature type="chain" id="PRO_5030054882" evidence="2">
    <location>
        <begin position="29"/>
        <end position="976"/>
    </location>
</feature>
<dbReference type="Proteomes" id="UP000255295">
    <property type="component" value="Unassembled WGS sequence"/>
</dbReference>
<dbReference type="PROSITE" id="PS50234">
    <property type="entry name" value="VWFA"/>
    <property type="match status" value="1"/>
</dbReference>
<dbReference type="GeneID" id="48275975"/>
<evidence type="ECO:0000313" key="8">
    <source>
        <dbReference type="Proteomes" id="UP000255295"/>
    </source>
</evidence>
<evidence type="ECO:0000259" key="3">
    <source>
        <dbReference type="PROSITE" id="PS50234"/>
    </source>
</evidence>
<dbReference type="InterPro" id="IPR002035">
    <property type="entry name" value="VWF_A"/>
</dbReference>
<proteinExistence type="predicted"/>
<reference evidence="5 7" key="1">
    <citation type="submission" date="2017-03" db="EMBL/GenBank/DDBJ databases">
        <title>The whole genome sequencing and assembly of Lysinibacillus sphaericus DSM 28T strain.</title>
        <authorList>
            <person name="Lee Y.-J."/>
            <person name="Yi H."/>
            <person name="Bahn Y.-S."/>
            <person name="Kim J.F."/>
            <person name="Lee D.-W."/>
        </authorList>
    </citation>
    <scope>NUCLEOTIDE SEQUENCE [LARGE SCALE GENOMIC DNA]</scope>
    <source>
        <strain evidence="5 7">DSM 28</strain>
    </source>
</reference>
<evidence type="ECO:0000259" key="4">
    <source>
        <dbReference type="PROSITE" id="PS51272"/>
    </source>
</evidence>
<dbReference type="RefSeq" id="WP_024363205.1">
    <property type="nucleotide sequence ID" value="NZ_BJNS01000003.1"/>
</dbReference>
<dbReference type="SMART" id="SM00327">
    <property type="entry name" value="VWA"/>
    <property type="match status" value="1"/>
</dbReference>
<dbReference type="AlphaFoldDB" id="A0A2S0JY23"/>
<dbReference type="Gene3D" id="3.40.50.410">
    <property type="entry name" value="von Willebrand factor, type A domain"/>
    <property type="match status" value="1"/>
</dbReference>